<feature type="transmembrane region" description="Helical" evidence="9">
    <location>
        <begin position="402"/>
        <end position="424"/>
    </location>
</feature>
<dbReference type="GO" id="GO:0015648">
    <property type="term" value="F:lipid-linked peptidoglycan transporter activity"/>
    <property type="evidence" value="ECO:0007669"/>
    <property type="project" value="TreeGrafter"/>
</dbReference>
<evidence type="ECO:0000256" key="1">
    <source>
        <dbReference type="ARBA" id="ARBA00004651"/>
    </source>
</evidence>
<sequence>MSSSVGRNSLIMASGTAASRVTGQVRTILLAWALGTTGYAANAYQAGSMIPQVIYTLVSGGIFNAVLVPQIVRTLKAKDAETKLNKLITLAITMLLGVTLLMAIATPLLTRLYVNGSPETMALATSFTLWCMPQIFFYGLYTVVGQILAAKDHFVTYAWSSVGANVISCIGFGTFIALFGRATERPLEFWTPTKIALTAGAWTLGVAFQALVLFIPLTKIGLRYRPKFGIHGIGLRSMGPVAIWSVGIVIVDQIGNILITRVATSAPLTAQLKLHINPLDVAGNATYQNAYTIYMLPYSLIAVSVATAIFPKISRAIAERNLAEARNDLSQSLRVMGLIMCFFGAAFVVLPLPIILSLLPSVTVREALLMCGPLVALGFGIPFASSYLIIQRTFYSFEDGRNPFLFTVMSIGTQVIVLLVGEAVLPPTDWVTLIGVSGTLSFMLPFPILFVMLRKRFNGNVDGRRIFLSYAKSIIAEISAIAVGLFCRDGVYRLVGARIGRDDGAMNWGQAVLSAMILAIIIAIVYLACLWALRSEELASMKTIIVSHIHGLAGRYGKPTSPNGKLGRSDAENGEQEQNHK</sequence>
<comment type="caution">
    <text evidence="10">The sequence shown here is derived from an EMBL/GenBank/DDBJ whole genome shotgun (WGS) entry which is preliminary data.</text>
</comment>
<dbReference type="InterPro" id="IPR004268">
    <property type="entry name" value="MurJ"/>
</dbReference>
<feature type="transmembrane region" description="Helical" evidence="9">
    <location>
        <begin position="156"/>
        <end position="179"/>
    </location>
</feature>
<feature type="transmembrane region" description="Helical" evidence="9">
    <location>
        <begin position="367"/>
        <end position="390"/>
    </location>
</feature>
<feature type="transmembrane region" description="Helical" evidence="9">
    <location>
        <begin position="199"/>
        <end position="217"/>
    </location>
</feature>
<dbReference type="GO" id="GO:0034204">
    <property type="term" value="P:lipid translocation"/>
    <property type="evidence" value="ECO:0007669"/>
    <property type="project" value="TreeGrafter"/>
</dbReference>
<evidence type="ECO:0000256" key="3">
    <source>
        <dbReference type="ARBA" id="ARBA00022692"/>
    </source>
</evidence>
<feature type="transmembrane region" description="Helical" evidence="9">
    <location>
        <begin position="291"/>
        <end position="311"/>
    </location>
</feature>
<evidence type="ECO:0000313" key="11">
    <source>
        <dbReference type="Proteomes" id="UP000029078"/>
    </source>
</evidence>
<keyword evidence="5" id="KW-0573">Peptidoglycan synthesis</keyword>
<keyword evidence="6 9" id="KW-1133">Transmembrane helix</keyword>
<feature type="region of interest" description="Disordered" evidence="8">
    <location>
        <begin position="557"/>
        <end position="581"/>
    </location>
</feature>
<dbReference type="GO" id="GO:0005886">
    <property type="term" value="C:plasma membrane"/>
    <property type="evidence" value="ECO:0007669"/>
    <property type="project" value="UniProtKB-SubCell"/>
</dbReference>
<evidence type="ECO:0000313" key="10">
    <source>
        <dbReference type="EMBL" id="KFI86457.1"/>
    </source>
</evidence>
<keyword evidence="4" id="KW-0133">Cell shape</keyword>
<reference evidence="10 11" key="1">
    <citation type="submission" date="2014-03" db="EMBL/GenBank/DDBJ databases">
        <title>Genomics of Bifidobacteria.</title>
        <authorList>
            <person name="Ventura M."/>
            <person name="Milani C."/>
            <person name="Lugli G.A."/>
        </authorList>
    </citation>
    <scope>NUCLEOTIDE SEQUENCE [LARGE SCALE GENOMIC DNA]</scope>
    <source>
        <strain evidence="10 11">LMG 21811</strain>
    </source>
</reference>
<dbReference type="GO" id="GO:0008360">
    <property type="term" value="P:regulation of cell shape"/>
    <property type="evidence" value="ECO:0007669"/>
    <property type="project" value="UniProtKB-KW"/>
</dbReference>
<organism evidence="10 11">
    <name type="scientific">Bifidobacterium ruminantium</name>
    <dbReference type="NCBI Taxonomy" id="78346"/>
    <lineage>
        <taxon>Bacteria</taxon>
        <taxon>Bacillati</taxon>
        <taxon>Actinomycetota</taxon>
        <taxon>Actinomycetes</taxon>
        <taxon>Bifidobacteriales</taxon>
        <taxon>Bifidobacteriaceae</taxon>
        <taxon>Bifidobacterium</taxon>
    </lineage>
</organism>
<dbReference type="EMBL" id="JGZL01000014">
    <property type="protein sequence ID" value="KFI86457.1"/>
    <property type="molecule type" value="Genomic_DNA"/>
</dbReference>
<keyword evidence="2" id="KW-1003">Cell membrane</keyword>
<feature type="transmembrane region" description="Helical" evidence="9">
    <location>
        <begin position="53"/>
        <end position="75"/>
    </location>
</feature>
<evidence type="ECO:0000256" key="2">
    <source>
        <dbReference type="ARBA" id="ARBA00022475"/>
    </source>
</evidence>
<feature type="transmembrane region" description="Helical" evidence="9">
    <location>
        <begin position="474"/>
        <end position="491"/>
    </location>
</feature>
<evidence type="ECO:0000256" key="7">
    <source>
        <dbReference type="ARBA" id="ARBA00023136"/>
    </source>
</evidence>
<name>A0A087CT57_BIFRU</name>
<evidence type="ECO:0000256" key="9">
    <source>
        <dbReference type="SAM" id="Phobius"/>
    </source>
</evidence>
<dbReference type="Proteomes" id="UP000029078">
    <property type="component" value="Unassembled WGS sequence"/>
</dbReference>
<comment type="subcellular location">
    <subcellularLocation>
        <location evidence="1">Cell membrane</location>
        <topology evidence="1">Multi-pass membrane protein</topology>
    </subcellularLocation>
</comment>
<dbReference type="STRING" id="78346.BRUM_1790"/>
<evidence type="ECO:0000256" key="5">
    <source>
        <dbReference type="ARBA" id="ARBA00022984"/>
    </source>
</evidence>
<keyword evidence="7 9" id="KW-0472">Membrane</keyword>
<dbReference type="PANTHER" id="PTHR47019">
    <property type="entry name" value="LIPID II FLIPPASE MURJ"/>
    <property type="match status" value="1"/>
</dbReference>
<dbReference type="PANTHER" id="PTHR47019:SF1">
    <property type="entry name" value="LIPID II FLIPPASE MURJ"/>
    <property type="match status" value="1"/>
</dbReference>
<dbReference type="GO" id="GO:0009252">
    <property type="term" value="P:peptidoglycan biosynthetic process"/>
    <property type="evidence" value="ECO:0007669"/>
    <property type="project" value="UniProtKB-KW"/>
</dbReference>
<feature type="transmembrane region" description="Helical" evidence="9">
    <location>
        <begin position="430"/>
        <end position="453"/>
    </location>
</feature>
<feature type="transmembrane region" description="Helical" evidence="9">
    <location>
        <begin position="238"/>
        <end position="259"/>
    </location>
</feature>
<evidence type="ECO:0000256" key="8">
    <source>
        <dbReference type="SAM" id="MobiDB-lite"/>
    </source>
</evidence>
<protein>
    <submittedName>
        <fullName evidence="10">Integral membrane protein MviN</fullName>
    </submittedName>
</protein>
<keyword evidence="3 9" id="KW-0812">Transmembrane</keyword>
<feature type="transmembrane region" description="Helical" evidence="9">
    <location>
        <begin position="511"/>
        <end position="533"/>
    </location>
</feature>
<accession>A0A087CT57</accession>
<feature type="transmembrane region" description="Helical" evidence="9">
    <location>
        <begin position="87"/>
        <end position="109"/>
    </location>
</feature>
<dbReference type="Pfam" id="PF03023">
    <property type="entry name" value="MurJ"/>
    <property type="match status" value="1"/>
</dbReference>
<evidence type="ECO:0000256" key="6">
    <source>
        <dbReference type="ARBA" id="ARBA00022989"/>
    </source>
</evidence>
<evidence type="ECO:0000256" key="4">
    <source>
        <dbReference type="ARBA" id="ARBA00022960"/>
    </source>
</evidence>
<keyword evidence="11" id="KW-1185">Reference proteome</keyword>
<gene>
    <name evidence="10" type="ORF">BRUM_1790</name>
</gene>
<proteinExistence type="predicted"/>
<dbReference type="eggNOG" id="COG0728">
    <property type="taxonomic scope" value="Bacteria"/>
</dbReference>
<feature type="transmembrane region" description="Helical" evidence="9">
    <location>
        <begin position="332"/>
        <end position="355"/>
    </location>
</feature>
<dbReference type="CDD" id="cd13123">
    <property type="entry name" value="MATE_MurJ_like"/>
    <property type="match status" value="1"/>
</dbReference>
<dbReference type="RefSeq" id="WP_026646645.1">
    <property type="nucleotide sequence ID" value="NZ_JGZL01000014.1"/>
</dbReference>
<feature type="transmembrane region" description="Helical" evidence="9">
    <location>
        <begin position="121"/>
        <end position="144"/>
    </location>
</feature>
<dbReference type="InterPro" id="IPR051050">
    <property type="entry name" value="Lipid_II_flippase_MurJ/MviN"/>
</dbReference>
<feature type="compositionally biased region" description="Basic and acidic residues" evidence="8">
    <location>
        <begin position="567"/>
        <end position="581"/>
    </location>
</feature>
<dbReference type="AlphaFoldDB" id="A0A087CT57"/>